<sequence length="120" mass="14114">MMPAFLVVLTFSVTTALNVIYWYHGDEPNPYWESILFCVLAAVWVKLDSERRKIHFPTDWVLFFGAIYFPIYVFYTRGWKGVYTILSLIGLFTCFSMLEYGIESLIYIFVFDGDISELYP</sequence>
<gene>
    <name evidence="2" type="ORF">H5P30_06415</name>
</gene>
<proteinExistence type="predicted"/>
<accession>A0A7X1AYS4</accession>
<keyword evidence="1" id="KW-0472">Membrane</keyword>
<organism evidence="2 3">
    <name type="scientific">Puniceicoccus vermicola</name>
    <dbReference type="NCBI Taxonomy" id="388746"/>
    <lineage>
        <taxon>Bacteria</taxon>
        <taxon>Pseudomonadati</taxon>
        <taxon>Verrucomicrobiota</taxon>
        <taxon>Opitutia</taxon>
        <taxon>Puniceicoccales</taxon>
        <taxon>Puniceicoccaceae</taxon>
        <taxon>Puniceicoccus</taxon>
    </lineage>
</organism>
<keyword evidence="1" id="KW-0812">Transmembrane</keyword>
<keyword evidence="1" id="KW-1133">Transmembrane helix</keyword>
<name>A0A7X1AYS4_9BACT</name>
<evidence type="ECO:0000256" key="1">
    <source>
        <dbReference type="SAM" id="Phobius"/>
    </source>
</evidence>
<reference evidence="2 3" key="1">
    <citation type="submission" date="2020-07" db="EMBL/GenBank/DDBJ databases">
        <authorList>
            <person name="Feng X."/>
        </authorList>
    </citation>
    <scope>NUCLEOTIDE SEQUENCE [LARGE SCALE GENOMIC DNA]</scope>
    <source>
        <strain evidence="2 3">JCM14086</strain>
    </source>
</reference>
<feature type="transmembrane region" description="Helical" evidence="1">
    <location>
        <begin position="32"/>
        <end position="47"/>
    </location>
</feature>
<feature type="transmembrane region" description="Helical" evidence="1">
    <location>
        <begin position="59"/>
        <end position="75"/>
    </location>
</feature>
<comment type="caution">
    <text evidence="2">The sequence shown here is derived from an EMBL/GenBank/DDBJ whole genome shotgun (WGS) entry which is preliminary data.</text>
</comment>
<dbReference type="Proteomes" id="UP000525652">
    <property type="component" value="Unassembled WGS sequence"/>
</dbReference>
<evidence type="ECO:0000313" key="3">
    <source>
        <dbReference type="Proteomes" id="UP000525652"/>
    </source>
</evidence>
<dbReference type="AlphaFoldDB" id="A0A7X1AYS4"/>
<evidence type="ECO:0000313" key="2">
    <source>
        <dbReference type="EMBL" id="MBC2601408.1"/>
    </source>
</evidence>
<dbReference type="EMBL" id="JACHVA010000053">
    <property type="protein sequence ID" value="MBC2601408.1"/>
    <property type="molecule type" value="Genomic_DNA"/>
</dbReference>
<feature type="transmembrane region" description="Helical" evidence="1">
    <location>
        <begin position="81"/>
        <end position="102"/>
    </location>
</feature>
<protein>
    <submittedName>
        <fullName evidence="2">Uncharacterized protein</fullName>
    </submittedName>
</protein>
<keyword evidence="3" id="KW-1185">Reference proteome</keyword>